<evidence type="ECO:0000256" key="2">
    <source>
        <dbReference type="ARBA" id="ARBA00022729"/>
    </source>
</evidence>
<dbReference type="STRING" id="1642647.PSM36_3349"/>
<dbReference type="GO" id="GO:0050821">
    <property type="term" value="P:protein stabilization"/>
    <property type="evidence" value="ECO:0007669"/>
    <property type="project" value="TreeGrafter"/>
</dbReference>
<protein>
    <submittedName>
        <fullName evidence="5">Outer membrane protein (OmpH-like)</fullName>
    </submittedName>
</protein>
<dbReference type="GO" id="GO:0005829">
    <property type="term" value="C:cytosol"/>
    <property type="evidence" value="ECO:0007669"/>
    <property type="project" value="TreeGrafter"/>
</dbReference>
<sequence length="168" mass="18990">MLKKLLILFIALAPLAAMAQEVKIATVNVQEIFAAMPELSGIETQLSGKQEEIRKNLQALEDEFSKKQEEFEKNPAASDAGKQDQQKQITQLYERYQTYMQNGQQELQQLQQKLLEPVNKKIFDAIKAVGDENKYSFVYDISAMQSPIVYFTPSAVDVTAQVKTKLGI</sequence>
<dbReference type="Proteomes" id="UP000187464">
    <property type="component" value="Chromosome I"/>
</dbReference>
<evidence type="ECO:0000256" key="1">
    <source>
        <dbReference type="ARBA" id="ARBA00009091"/>
    </source>
</evidence>
<keyword evidence="6" id="KW-1185">Reference proteome</keyword>
<feature type="region of interest" description="Disordered" evidence="3">
    <location>
        <begin position="64"/>
        <end position="85"/>
    </location>
</feature>
<dbReference type="EMBL" id="LT605205">
    <property type="protein sequence ID" value="SCD22134.1"/>
    <property type="molecule type" value="Genomic_DNA"/>
</dbReference>
<feature type="signal peptide" evidence="4">
    <location>
        <begin position="1"/>
        <end position="19"/>
    </location>
</feature>
<feature type="compositionally biased region" description="Basic and acidic residues" evidence="3">
    <location>
        <begin position="64"/>
        <end position="73"/>
    </location>
</feature>
<dbReference type="InterPro" id="IPR024930">
    <property type="entry name" value="Skp_dom_sf"/>
</dbReference>
<evidence type="ECO:0000256" key="3">
    <source>
        <dbReference type="SAM" id="MobiDB-lite"/>
    </source>
</evidence>
<organism evidence="5 6">
    <name type="scientific">Proteiniphilum saccharofermentans</name>
    <dbReference type="NCBI Taxonomy" id="1642647"/>
    <lineage>
        <taxon>Bacteria</taxon>
        <taxon>Pseudomonadati</taxon>
        <taxon>Bacteroidota</taxon>
        <taxon>Bacteroidia</taxon>
        <taxon>Bacteroidales</taxon>
        <taxon>Dysgonomonadaceae</taxon>
        <taxon>Proteiniphilum</taxon>
    </lineage>
</organism>
<comment type="similarity">
    <text evidence="1">Belongs to the Skp family.</text>
</comment>
<evidence type="ECO:0000313" key="5">
    <source>
        <dbReference type="EMBL" id="SCD22134.1"/>
    </source>
</evidence>
<dbReference type="InterPro" id="IPR005632">
    <property type="entry name" value="Chaperone_Skp"/>
</dbReference>
<dbReference type="SMART" id="SM00935">
    <property type="entry name" value="OmpH"/>
    <property type="match status" value="1"/>
</dbReference>
<accession>A0A1R3TES4</accession>
<reference evidence="5 6" key="1">
    <citation type="submission" date="2016-08" db="EMBL/GenBank/DDBJ databases">
        <authorList>
            <person name="Seilhamer J.J."/>
        </authorList>
    </citation>
    <scope>NUCLEOTIDE SEQUENCE [LARGE SCALE GENOMIC DNA]</scope>
    <source>
        <strain evidence="5">M3/6</strain>
    </source>
</reference>
<dbReference type="Pfam" id="PF03938">
    <property type="entry name" value="OmpH"/>
    <property type="match status" value="1"/>
</dbReference>
<keyword evidence="2 4" id="KW-0732">Signal</keyword>
<dbReference type="GO" id="GO:0051082">
    <property type="term" value="F:unfolded protein binding"/>
    <property type="evidence" value="ECO:0007669"/>
    <property type="project" value="InterPro"/>
</dbReference>
<evidence type="ECO:0000313" key="6">
    <source>
        <dbReference type="Proteomes" id="UP000187464"/>
    </source>
</evidence>
<feature type="chain" id="PRO_5010247247" evidence="4">
    <location>
        <begin position="20"/>
        <end position="168"/>
    </location>
</feature>
<dbReference type="PANTHER" id="PTHR35089:SF1">
    <property type="entry name" value="CHAPERONE PROTEIN SKP"/>
    <property type="match status" value="1"/>
</dbReference>
<evidence type="ECO:0000256" key="4">
    <source>
        <dbReference type="SAM" id="SignalP"/>
    </source>
</evidence>
<name>A0A1R3TES4_9BACT</name>
<gene>
    <name evidence="5" type="ORF">PSM36_3349</name>
</gene>
<dbReference type="KEGG" id="psac:PSM36_3349"/>
<dbReference type="PANTHER" id="PTHR35089">
    <property type="entry name" value="CHAPERONE PROTEIN SKP"/>
    <property type="match status" value="1"/>
</dbReference>
<dbReference type="RefSeq" id="WP_076931828.1">
    <property type="nucleotide sequence ID" value="NZ_LT605205.1"/>
</dbReference>
<dbReference type="SUPFAM" id="SSF111384">
    <property type="entry name" value="OmpH-like"/>
    <property type="match status" value="1"/>
</dbReference>
<dbReference type="Gene3D" id="3.30.910.20">
    <property type="entry name" value="Skp domain"/>
    <property type="match status" value="1"/>
</dbReference>
<proteinExistence type="inferred from homology"/>
<dbReference type="AlphaFoldDB" id="A0A1R3TES4"/>